<dbReference type="PANTHER" id="PTHR42953:SF1">
    <property type="entry name" value="METAL-BINDING PROTEIN HI_0362-RELATED"/>
    <property type="match status" value="1"/>
</dbReference>
<dbReference type="InterPro" id="IPR006129">
    <property type="entry name" value="AdhesinB"/>
</dbReference>
<dbReference type="PANTHER" id="PTHR42953">
    <property type="entry name" value="HIGH-AFFINITY ZINC UPTAKE SYSTEM PROTEIN ZNUA-RELATED"/>
    <property type="match status" value="1"/>
</dbReference>
<feature type="chain" id="PRO_5020568371" evidence="6">
    <location>
        <begin position="28"/>
        <end position="304"/>
    </location>
</feature>
<dbReference type="Pfam" id="PF01297">
    <property type="entry name" value="ZnuA"/>
    <property type="match status" value="1"/>
</dbReference>
<keyword evidence="2 5" id="KW-0813">Transport</keyword>
<keyword evidence="3" id="KW-0479">Metal-binding</keyword>
<dbReference type="Gene3D" id="3.40.50.1980">
    <property type="entry name" value="Nitrogenase molybdenum iron protein domain"/>
    <property type="match status" value="2"/>
</dbReference>
<dbReference type="GO" id="GO:0046872">
    <property type="term" value="F:metal ion binding"/>
    <property type="evidence" value="ECO:0007669"/>
    <property type="project" value="UniProtKB-KW"/>
</dbReference>
<evidence type="ECO:0000256" key="3">
    <source>
        <dbReference type="ARBA" id="ARBA00022723"/>
    </source>
</evidence>
<protein>
    <submittedName>
        <fullName evidence="7">Iron/zinc/copper transport system substrate-binding protein</fullName>
    </submittedName>
</protein>
<dbReference type="InterPro" id="IPR006128">
    <property type="entry name" value="Lipoprotein_PsaA-like"/>
</dbReference>
<dbReference type="GO" id="GO:0007155">
    <property type="term" value="P:cell adhesion"/>
    <property type="evidence" value="ECO:0007669"/>
    <property type="project" value="InterPro"/>
</dbReference>
<dbReference type="SUPFAM" id="SSF53807">
    <property type="entry name" value="Helical backbone' metal receptor"/>
    <property type="match status" value="1"/>
</dbReference>
<dbReference type="PRINTS" id="PR00690">
    <property type="entry name" value="ADHESNFAMILY"/>
</dbReference>
<comment type="caution">
    <text evidence="7">The sequence shown here is derived from an EMBL/GenBank/DDBJ whole genome shotgun (WGS) entry which is preliminary data.</text>
</comment>
<dbReference type="Proteomes" id="UP000294902">
    <property type="component" value="Unassembled WGS sequence"/>
</dbReference>
<dbReference type="GO" id="GO:0030001">
    <property type="term" value="P:metal ion transport"/>
    <property type="evidence" value="ECO:0007669"/>
    <property type="project" value="InterPro"/>
</dbReference>
<dbReference type="InterPro" id="IPR050492">
    <property type="entry name" value="Bact_metal-bind_prot9"/>
</dbReference>
<comment type="subcellular location">
    <subcellularLocation>
        <location evidence="1">Cell envelope</location>
    </subcellularLocation>
</comment>
<dbReference type="EMBL" id="SMAL01000004">
    <property type="protein sequence ID" value="TCT14932.1"/>
    <property type="molecule type" value="Genomic_DNA"/>
</dbReference>
<evidence type="ECO:0000256" key="2">
    <source>
        <dbReference type="ARBA" id="ARBA00022448"/>
    </source>
</evidence>
<evidence type="ECO:0000256" key="4">
    <source>
        <dbReference type="ARBA" id="ARBA00022729"/>
    </source>
</evidence>
<comment type="similarity">
    <text evidence="5">Belongs to the bacterial solute-binding protein 9 family.</text>
</comment>
<evidence type="ECO:0000256" key="5">
    <source>
        <dbReference type="RuleBase" id="RU003512"/>
    </source>
</evidence>
<dbReference type="PRINTS" id="PR00691">
    <property type="entry name" value="ADHESINB"/>
</dbReference>
<sequence length="304" mass="34132">MYLKRGKQFFLLSIVSAFILLTACSQKSENNNKSDQLDIVTTISIIADLVENIVGDKGVVEFIVPVGDNPEDYELISSDLMKVNNADILFMNGWGLEEVIERGLTNVTNVNIVHLTEGITPINLVGEDVPDPHAWFDVSLVANYYVQNILGELKTIDADNSEYYDQNAKAYISQLEALDTWIKEEIEKIPEKNRVIIISENALKYYGEAYGFKTEGIWELNSHSEGTPQQISRIVDLVRAIELPALFIETTVDERYMEMISNETNVPIAGAIYTDALGKPGSDGETYIKMLRYNTELFVEGLSK</sequence>
<evidence type="ECO:0000256" key="1">
    <source>
        <dbReference type="ARBA" id="ARBA00004196"/>
    </source>
</evidence>
<dbReference type="InterPro" id="IPR006127">
    <property type="entry name" value="ZnuA-like"/>
</dbReference>
<dbReference type="RefSeq" id="WP_132251782.1">
    <property type="nucleotide sequence ID" value="NZ_SMAL01000004.1"/>
</dbReference>
<evidence type="ECO:0000313" key="8">
    <source>
        <dbReference type="Proteomes" id="UP000294902"/>
    </source>
</evidence>
<evidence type="ECO:0000313" key="7">
    <source>
        <dbReference type="EMBL" id="TCT14932.1"/>
    </source>
</evidence>
<gene>
    <name evidence="7" type="ORF">EDC18_10482</name>
</gene>
<dbReference type="AlphaFoldDB" id="A0A4R3MPM7"/>
<dbReference type="GO" id="GO:0030313">
    <property type="term" value="C:cell envelope"/>
    <property type="evidence" value="ECO:0007669"/>
    <property type="project" value="UniProtKB-SubCell"/>
</dbReference>
<keyword evidence="8" id="KW-1185">Reference proteome</keyword>
<dbReference type="OrthoDB" id="9810636at2"/>
<proteinExistence type="inferred from homology"/>
<keyword evidence="4 6" id="KW-0732">Signal</keyword>
<evidence type="ECO:0000256" key="6">
    <source>
        <dbReference type="SAM" id="SignalP"/>
    </source>
</evidence>
<dbReference type="PROSITE" id="PS51257">
    <property type="entry name" value="PROKAR_LIPOPROTEIN"/>
    <property type="match status" value="1"/>
</dbReference>
<organism evidence="7 8">
    <name type="scientific">Natranaerovirga pectinivora</name>
    <dbReference type="NCBI Taxonomy" id="682400"/>
    <lineage>
        <taxon>Bacteria</taxon>
        <taxon>Bacillati</taxon>
        <taxon>Bacillota</taxon>
        <taxon>Clostridia</taxon>
        <taxon>Lachnospirales</taxon>
        <taxon>Natranaerovirgaceae</taxon>
        <taxon>Natranaerovirga</taxon>
    </lineage>
</organism>
<feature type="signal peptide" evidence="6">
    <location>
        <begin position="1"/>
        <end position="27"/>
    </location>
</feature>
<reference evidence="7 8" key="1">
    <citation type="submission" date="2019-03" db="EMBL/GenBank/DDBJ databases">
        <title>Genomic Encyclopedia of Type Strains, Phase IV (KMG-IV): sequencing the most valuable type-strain genomes for metagenomic binning, comparative biology and taxonomic classification.</title>
        <authorList>
            <person name="Goeker M."/>
        </authorList>
    </citation>
    <scope>NUCLEOTIDE SEQUENCE [LARGE SCALE GENOMIC DNA]</scope>
    <source>
        <strain evidence="7 8">DSM 24629</strain>
    </source>
</reference>
<name>A0A4R3MPM7_9FIRM</name>
<accession>A0A4R3MPM7</accession>